<dbReference type="Gene3D" id="3.40.50.720">
    <property type="entry name" value="NAD(P)-binding Rossmann-like Domain"/>
    <property type="match status" value="1"/>
</dbReference>
<evidence type="ECO:0000259" key="1">
    <source>
        <dbReference type="SMART" id="SM00829"/>
    </source>
</evidence>
<dbReference type="PANTHER" id="PTHR11695">
    <property type="entry name" value="ALCOHOL DEHYDROGENASE RELATED"/>
    <property type="match status" value="1"/>
</dbReference>
<gene>
    <name evidence="2" type="ORF">B0T18DRAFT_433785</name>
</gene>
<dbReference type="InterPro" id="IPR036291">
    <property type="entry name" value="NAD(P)-bd_dom_sf"/>
</dbReference>
<sequence>MRAWRYANGATAKTLVGKLEDSIFLDAAAPKPDTSSLAENQLLIQVLSASLNPADYKMPESDWFGRMLGLGNEAQPGLDFSGRVVGKHALNTAYSEGQRVFGSLRKAARYGTLGEFIVASTEELAAVPDGISNDQAAALGTSAGIAYKSLLSAGIKPGSHIFINGGSGGVGTYSIQFAKLMGARVTTSTSTPNVDLVRKLGADDVIDYKTTNVLDELRQKGLVFDAVVDNVGTPKDLYDQCHDFLRSDGTYVQVAANPTAPATCETLATLSKAFVMPGRRAFRFAADKGASGDYTLIAQWVAEGKVEPIIGRSFGLGDVTRAYAELRKGRSRGKIVVHVSEGENDGVGGET</sequence>
<dbReference type="SMART" id="SM00829">
    <property type="entry name" value="PKS_ER"/>
    <property type="match status" value="1"/>
</dbReference>
<evidence type="ECO:0000313" key="3">
    <source>
        <dbReference type="Proteomes" id="UP001172155"/>
    </source>
</evidence>
<dbReference type="CDD" id="cd08267">
    <property type="entry name" value="MDR1"/>
    <property type="match status" value="1"/>
</dbReference>
<dbReference type="InterPro" id="IPR011032">
    <property type="entry name" value="GroES-like_sf"/>
</dbReference>
<dbReference type="InterPro" id="IPR013154">
    <property type="entry name" value="ADH-like_N"/>
</dbReference>
<dbReference type="InterPro" id="IPR020843">
    <property type="entry name" value="ER"/>
</dbReference>
<evidence type="ECO:0000313" key="2">
    <source>
        <dbReference type="EMBL" id="KAK0752818.1"/>
    </source>
</evidence>
<comment type="caution">
    <text evidence="2">The sequence shown here is derived from an EMBL/GenBank/DDBJ whole genome shotgun (WGS) entry which is preliminary data.</text>
</comment>
<dbReference type="GO" id="GO:0005739">
    <property type="term" value="C:mitochondrion"/>
    <property type="evidence" value="ECO:0007669"/>
    <property type="project" value="TreeGrafter"/>
</dbReference>
<reference evidence="2" key="1">
    <citation type="submission" date="2023-06" db="EMBL/GenBank/DDBJ databases">
        <title>Genome-scale phylogeny and comparative genomics of the fungal order Sordariales.</title>
        <authorList>
            <consortium name="Lawrence Berkeley National Laboratory"/>
            <person name="Hensen N."/>
            <person name="Bonometti L."/>
            <person name="Westerberg I."/>
            <person name="Brannstrom I.O."/>
            <person name="Guillou S."/>
            <person name="Cros-Aarteil S."/>
            <person name="Calhoun S."/>
            <person name="Haridas S."/>
            <person name="Kuo A."/>
            <person name="Mondo S."/>
            <person name="Pangilinan J."/>
            <person name="Riley R."/>
            <person name="LaButti K."/>
            <person name="Andreopoulos B."/>
            <person name="Lipzen A."/>
            <person name="Chen C."/>
            <person name="Yanf M."/>
            <person name="Daum C."/>
            <person name="Ng V."/>
            <person name="Clum A."/>
            <person name="Steindorff A."/>
            <person name="Ohm R."/>
            <person name="Martin F."/>
            <person name="Silar P."/>
            <person name="Natvig D."/>
            <person name="Lalanne C."/>
            <person name="Gautier V."/>
            <person name="Ament-velasquez S.L."/>
            <person name="Kruys A."/>
            <person name="Hutchinson M.I."/>
            <person name="Powell A.J."/>
            <person name="Barry K."/>
            <person name="Miller A.N."/>
            <person name="Grigoriev I.V."/>
            <person name="Debuchy R."/>
            <person name="Gladieux P."/>
            <person name="Thoren M.H."/>
            <person name="Johannesson H."/>
        </authorList>
    </citation>
    <scope>NUCLEOTIDE SEQUENCE</scope>
    <source>
        <strain evidence="2">SMH3187-1</strain>
    </source>
</reference>
<dbReference type="SUPFAM" id="SSF51735">
    <property type="entry name" value="NAD(P)-binding Rossmann-fold domains"/>
    <property type="match status" value="1"/>
</dbReference>
<dbReference type="Proteomes" id="UP001172155">
    <property type="component" value="Unassembled WGS sequence"/>
</dbReference>
<dbReference type="AlphaFoldDB" id="A0AA40KB88"/>
<dbReference type="Pfam" id="PF13602">
    <property type="entry name" value="ADH_zinc_N_2"/>
    <property type="match status" value="1"/>
</dbReference>
<name>A0AA40KB88_9PEZI</name>
<feature type="domain" description="Enoyl reductase (ER)" evidence="1">
    <location>
        <begin position="17"/>
        <end position="337"/>
    </location>
</feature>
<organism evidence="2 3">
    <name type="scientific">Schizothecium vesticola</name>
    <dbReference type="NCBI Taxonomy" id="314040"/>
    <lineage>
        <taxon>Eukaryota</taxon>
        <taxon>Fungi</taxon>
        <taxon>Dikarya</taxon>
        <taxon>Ascomycota</taxon>
        <taxon>Pezizomycotina</taxon>
        <taxon>Sordariomycetes</taxon>
        <taxon>Sordariomycetidae</taxon>
        <taxon>Sordariales</taxon>
        <taxon>Schizotheciaceae</taxon>
        <taxon>Schizothecium</taxon>
    </lineage>
</organism>
<accession>A0AA40KB88</accession>
<proteinExistence type="predicted"/>
<protein>
    <recommendedName>
        <fullName evidence="1">Enoyl reductase (ER) domain-containing protein</fullName>
    </recommendedName>
</protein>
<keyword evidence="3" id="KW-1185">Reference proteome</keyword>
<dbReference type="Pfam" id="PF08240">
    <property type="entry name" value="ADH_N"/>
    <property type="match status" value="1"/>
</dbReference>
<dbReference type="Gene3D" id="3.90.180.10">
    <property type="entry name" value="Medium-chain alcohol dehydrogenases, catalytic domain"/>
    <property type="match status" value="1"/>
</dbReference>
<dbReference type="InterPro" id="IPR050700">
    <property type="entry name" value="YIM1/Zinc_Alcohol_DH_Fams"/>
</dbReference>
<dbReference type="PANTHER" id="PTHR11695:SF294">
    <property type="entry name" value="RETICULON-4-INTERACTING PROTEIN 1, MITOCHONDRIAL"/>
    <property type="match status" value="1"/>
</dbReference>
<dbReference type="GO" id="GO:0016491">
    <property type="term" value="F:oxidoreductase activity"/>
    <property type="evidence" value="ECO:0007669"/>
    <property type="project" value="InterPro"/>
</dbReference>
<dbReference type="SUPFAM" id="SSF50129">
    <property type="entry name" value="GroES-like"/>
    <property type="match status" value="1"/>
</dbReference>
<dbReference type="EMBL" id="JAUKUD010000001">
    <property type="protein sequence ID" value="KAK0752818.1"/>
    <property type="molecule type" value="Genomic_DNA"/>
</dbReference>